<dbReference type="InterPro" id="IPR000873">
    <property type="entry name" value="AMP-dep_synth/lig_dom"/>
</dbReference>
<gene>
    <name evidence="2" type="ORF">ACFPTN_17330</name>
</gene>
<dbReference type="SUPFAM" id="SSF56801">
    <property type="entry name" value="Acetyl-CoA synthetase-like"/>
    <property type="match status" value="1"/>
</dbReference>
<feature type="non-terminal residue" evidence="2">
    <location>
        <position position="1"/>
    </location>
</feature>
<dbReference type="Gene3D" id="3.40.50.980">
    <property type="match status" value="2"/>
</dbReference>
<comment type="caution">
    <text evidence="2">The sequence shown here is derived from an EMBL/GenBank/DDBJ whole genome shotgun (WGS) entry which is preliminary data.</text>
</comment>
<keyword evidence="3" id="KW-1185">Reference proteome</keyword>
<organism evidence="2 3">
    <name type="scientific">Thauera sinica</name>
    <dbReference type="NCBI Taxonomy" id="2665146"/>
    <lineage>
        <taxon>Bacteria</taxon>
        <taxon>Pseudomonadati</taxon>
        <taxon>Pseudomonadota</taxon>
        <taxon>Betaproteobacteria</taxon>
        <taxon>Rhodocyclales</taxon>
        <taxon>Zoogloeaceae</taxon>
        <taxon>Thauera</taxon>
    </lineage>
</organism>
<evidence type="ECO:0000313" key="2">
    <source>
        <dbReference type="EMBL" id="MFC5771144.1"/>
    </source>
</evidence>
<feature type="non-terminal residue" evidence="2">
    <location>
        <position position="215"/>
    </location>
</feature>
<sequence length="215" mass="22726">APLAARVCGFMQRALEVVAAALERDPQQALRALDVLPASERTQVLEGWNATARDYPPGRCLHELIEAQVDRTPQAVAVRQDGALLTYAELNARANRLAHHLRTLGVGPDARVAVCLGRSVELVVALVAVLKAGGAYVPLDPGYPGERLAYMLEDCEPAVVISAAELAGRIGAERPGAVLLDMAQPSAWADASTANPEPFAGNEAHLAYVIYTSGS</sequence>
<dbReference type="PANTHER" id="PTHR45527:SF1">
    <property type="entry name" value="FATTY ACID SYNTHASE"/>
    <property type="match status" value="1"/>
</dbReference>
<accession>A0ABW1AVG7</accession>
<dbReference type="EMBL" id="JBHSOG010000078">
    <property type="protein sequence ID" value="MFC5771144.1"/>
    <property type="molecule type" value="Genomic_DNA"/>
</dbReference>
<evidence type="ECO:0000259" key="1">
    <source>
        <dbReference type="Pfam" id="PF00501"/>
    </source>
</evidence>
<feature type="domain" description="AMP-dependent synthetase/ligase" evidence="1">
    <location>
        <begin position="66"/>
        <end position="215"/>
    </location>
</feature>
<reference evidence="3" key="1">
    <citation type="journal article" date="2019" name="Int. J. Syst. Evol. Microbiol.">
        <title>The Global Catalogue of Microorganisms (GCM) 10K type strain sequencing project: providing services to taxonomists for standard genome sequencing and annotation.</title>
        <authorList>
            <consortium name="The Broad Institute Genomics Platform"/>
            <consortium name="The Broad Institute Genome Sequencing Center for Infectious Disease"/>
            <person name="Wu L."/>
            <person name="Ma J."/>
        </authorList>
    </citation>
    <scope>NUCLEOTIDE SEQUENCE [LARGE SCALE GENOMIC DNA]</scope>
    <source>
        <strain evidence="3">SHR3</strain>
    </source>
</reference>
<dbReference type="PANTHER" id="PTHR45527">
    <property type="entry name" value="NONRIBOSOMAL PEPTIDE SYNTHETASE"/>
    <property type="match status" value="1"/>
</dbReference>
<protein>
    <submittedName>
        <fullName evidence="2">AMP-binding protein</fullName>
    </submittedName>
</protein>
<dbReference type="RefSeq" id="WP_385961654.1">
    <property type="nucleotide sequence ID" value="NZ_JBHSOG010000078.1"/>
</dbReference>
<evidence type="ECO:0000313" key="3">
    <source>
        <dbReference type="Proteomes" id="UP001595974"/>
    </source>
</evidence>
<dbReference type="Proteomes" id="UP001595974">
    <property type="component" value="Unassembled WGS sequence"/>
</dbReference>
<proteinExistence type="predicted"/>
<name>A0ABW1AVG7_9RHOO</name>
<dbReference type="Pfam" id="PF00501">
    <property type="entry name" value="AMP-binding"/>
    <property type="match status" value="1"/>
</dbReference>